<evidence type="ECO:0000313" key="2">
    <source>
        <dbReference type="Proteomes" id="UP001589608"/>
    </source>
</evidence>
<dbReference type="EMBL" id="JBHMCA010000063">
    <property type="protein sequence ID" value="MFB9449142.1"/>
    <property type="molecule type" value="Genomic_DNA"/>
</dbReference>
<evidence type="ECO:0000313" key="1">
    <source>
        <dbReference type="EMBL" id="MFB9449142.1"/>
    </source>
</evidence>
<accession>A0ABV5MJW6</accession>
<dbReference type="RefSeq" id="WP_223092808.1">
    <property type="nucleotide sequence ID" value="NZ_CP061913.1"/>
</dbReference>
<sequence length="207" mass="21994">MGTSYQNVLVVGEFADVVSALTDLGGNAWLLPAGPGRVAVLPRENGYGYADADAHARLLSAKLGTLAASNSVVDSDVVFIELYRNGEHFHSYVSEQEFLVDWFIDGDGASRYRLGGVEYPADAPYPKGPGGADPAVFAPFGVGPVDLDRLGAALRGEDGDAVLAEDLDHSIMEALHLDPAGLRTAFRWAAEEDLPGLVRVKPRADRA</sequence>
<reference evidence="1 2" key="1">
    <citation type="submission" date="2024-09" db="EMBL/GenBank/DDBJ databases">
        <authorList>
            <person name="Sun Q."/>
            <person name="Mori K."/>
        </authorList>
    </citation>
    <scope>NUCLEOTIDE SEQUENCE [LARGE SCALE GENOMIC DNA]</scope>
    <source>
        <strain evidence="1 2">JCM 3307</strain>
    </source>
</reference>
<protein>
    <submittedName>
        <fullName evidence="1">Uncharacterized protein</fullName>
    </submittedName>
</protein>
<proteinExistence type="predicted"/>
<keyword evidence="2" id="KW-1185">Reference proteome</keyword>
<name>A0ABV5MJW6_9ACTN</name>
<dbReference type="Proteomes" id="UP001589608">
    <property type="component" value="Unassembled WGS sequence"/>
</dbReference>
<organism evidence="1 2">
    <name type="scientific">Dactylosporangium vinaceum</name>
    <dbReference type="NCBI Taxonomy" id="53362"/>
    <lineage>
        <taxon>Bacteria</taxon>
        <taxon>Bacillati</taxon>
        <taxon>Actinomycetota</taxon>
        <taxon>Actinomycetes</taxon>
        <taxon>Micromonosporales</taxon>
        <taxon>Micromonosporaceae</taxon>
        <taxon>Dactylosporangium</taxon>
    </lineage>
</organism>
<gene>
    <name evidence="1" type="ORF">ACFFTR_39210</name>
</gene>
<comment type="caution">
    <text evidence="1">The sequence shown here is derived from an EMBL/GenBank/DDBJ whole genome shotgun (WGS) entry which is preliminary data.</text>
</comment>